<keyword evidence="1" id="KW-1133">Transmembrane helix</keyword>
<accession>A0A944DCF6</accession>
<evidence type="ECO:0000313" key="2">
    <source>
        <dbReference type="EMBL" id="MBT0963680.1"/>
    </source>
</evidence>
<keyword evidence="3" id="KW-1185">Reference proteome</keyword>
<dbReference type="EMBL" id="JAEKFT010000035">
    <property type="protein sequence ID" value="MBT0963680.1"/>
    <property type="molecule type" value="Genomic_DNA"/>
</dbReference>
<evidence type="ECO:0008006" key="4">
    <source>
        <dbReference type="Google" id="ProtNLM"/>
    </source>
</evidence>
<dbReference type="AlphaFoldDB" id="A0A944DCF6"/>
<name>A0A944DCF6_DENI1</name>
<reference evidence="3" key="1">
    <citation type="journal article" date="2022" name="ISME J.">
        <title>Genetic and phylogenetic analysis of dissimilatory iodate-reducing bacteria identifies potential niches across the world's oceans.</title>
        <authorList>
            <person name="Reyes-Umana V."/>
            <person name="Henning Z."/>
            <person name="Lee K."/>
            <person name="Barnum T.P."/>
            <person name="Coates J.D."/>
        </authorList>
    </citation>
    <scope>NUCLEOTIDE SEQUENCE [LARGE SCALE GENOMIC DNA]</scope>
    <source>
        <strain evidence="3">IR12</strain>
    </source>
</reference>
<evidence type="ECO:0000313" key="3">
    <source>
        <dbReference type="Proteomes" id="UP000694660"/>
    </source>
</evidence>
<sequence>MSAAGRDFPPEARAALDAGRLIEAIKIVRETHGLGLAEAKAWVEAEREAPGTAAPAAGRSDDELPAAARAALAGGRVIDAIKIVRTERGLGLKAAKELVDRHVARSGTPIGHAAPGERQSALVWLLLLAVLVAGGAWVIFGG</sequence>
<evidence type="ECO:0000256" key="1">
    <source>
        <dbReference type="SAM" id="Phobius"/>
    </source>
</evidence>
<gene>
    <name evidence="2" type="ORF">I8J34_21075</name>
</gene>
<dbReference type="RefSeq" id="WP_214363612.1">
    <property type="nucleotide sequence ID" value="NZ_JAEKFT010000035.1"/>
</dbReference>
<dbReference type="Gene3D" id="3.30.1390.10">
    <property type="match status" value="2"/>
</dbReference>
<dbReference type="InterPro" id="IPR014719">
    <property type="entry name" value="Ribosomal_bL12_C/ClpS-like"/>
</dbReference>
<dbReference type="Proteomes" id="UP000694660">
    <property type="component" value="Unassembled WGS sequence"/>
</dbReference>
<keyword evidence="1" id="KW-0812">Transmembrane</keyword>
<feature type="transmembrane region" description="Helical" evidence="1">
    <location>
        <begin position="121"/>
        <end position="140"/>
    </location>
</feature>
<protein>
    <recommendedName>
        <fullName evidence="4">Ribosomal protein L7/L12 C-terminal domain-containing protein</fullName>
    </recommendedName>
</protein>
<keyword evidence="1" id="KW-0472">Membrane</keyword>
<organism evidence="2 3">
    <name type="scientific">Denitromonas iodatirespirans</name>
    <dbReference type="NCBI Taxonomy" id="2795389"/>
    <lineage>
        <taxon>Bacteria</taxon>
        <taxon>Pseudomonadati</taxon>
        <taxon>Pseudomonadota</taxon>
        <taxon>Betaproteobacteria</taxon>
        <taxon>Rhodocyclales</taxon>
        <taxon>Zoogloeaceae</taxon>
        <taxon>Denitromonas</taxon>
    </lineage>
</organism>
<comment type="caution">
    <text evidence="2">The sequence shown here is derived from an EMBL/GenBank/DDBJ whole genome shotgun (WGS) entry which is preliminary data.</text>
</comment>
<proteinExistence type="predicted"/>